<dbReference type="OrthoDB" id="9777755at2"/>
<keyword evidence="3" id="KW-0645">Protease</keyword>
<dbReference type="GO" id="GO:0004175">
    <property type="term" value="F:endopeptidase activity"/>
    <property type="evidence" value="ECO:0007669"/>
    <property type="project" value="UniProtKB-ARBA"/>
</dbReference>
<dbReference type="InterPro" id="IPR042150">
    <property type="entry name" value="MmRce1-like"/>
</dbReference>
<reference evidence="3 4" key="1">
    <citation type="submission" date="2016-10" db="EMBL/GenBank/DDBJ databases">
        <authorList>
            <person name="de Groot N.N."/>
        </authorList>
    </citation>
    <scope>NUCLEOTIDE SEQUENCE [LARGE SCALE GENOMIC DNA]</scope>
    <source>
        <strain evidence="3 4">CGMCC 1.5012</strain>
    </source>
</reference>
<feature type="transmembrane region" description="Helical" evidence="1">
    <location>
        <begin position="87"/>
        <end position="114"/>
    </location>
</feature>
<keyword evidence="1" id="KW-1133">Transmembrane helix</keyword>
<evidence type="ECO:0000256" key="1">
    <source>
        <dbReference type="SAM" id="Phobius"/>
    </source>
</evidence>
<keyword evidence="3" id="KW-0378">Hydrolase</keyword>
<keyword evidence="4" id="KW-1185">Reference proteome</keyword>
<organism evidence="3 4">
    <name type="scientific">Acetanaerobacterium elongatum</name>
    <dbReference type="NCBI Taxonomy" id="258515"/>
    <lineage>
        <taxon>Bacteria</taxon>
        <taxon>Bacillati</taxon>
        <taxon>Bacillota</taxon>
        <taxon>Clostridia</taxon>
        <taxon>Eubacteriales</taxon>
        <taxon>Oscillospiraceae</taxon>
        <taxon>Acetanaerobacterium</taxon>
    </lineage>
</organism>
<dbReference type="GO" id="GO:0080120">
    <property type="term" value="P:CAAX-box protein maturation"/>
    <property type="evidence" value="ECO:0007669"/>
    <property type="project" value="UniProtKB-ARBA"/>
</dbReference>
<dbReference type="AlphaFoldDB" id="A0A1G9UJU3"/>
<dbReference type="InterPro" id="IPR003675">
    <property type="entry name" value="Rce1/LyrA-like_dom"/>
</dbReference>
<proteinExistence type="predicted"/>
<dbReference type="Pfam" id="PF02517">
    <property type="entry name" value="Rce1-like"/>
    <property type="match status" value="1"/>
</dbReference>
<dbReference type="PANTHER" id="PTHR35797">
    <property type="entry name" value="PROTEASE-RELATED"/>
    <property type="match status" value="1"/>
</dbReference>
<dbReference type="STRING" id="258515.SAMN05192585_10228"/>
<evidence type="ECO:0000259" key="2">
    <source>
        <dbReference type="Pfam" id="PF02517"/>
    </source>
</evidence>
<keyword evidence="1" id="KW-0812">Transmembrane</keyword>
<dbReference type="Proteomes" id="UP000199182">
    <property type="component" value="Unassembled WGS sequence"/>
</dbReference>
<dbReference type="EMBL" id="FNID01000002">
    <property type="protein sequence ID" value="SDM59815.1"/>
    <property type="molecule type" value="Genomic_DNA"/>
</dbReference>
<feature type="transmembrane region" description="Helical" evidence="1">
    <location>
        <begin position="180"/>
        <end position="199"/>
    </location>
</feature>
<keyword evidence="1" id="KW-0472">Membrane</keyword>
<dbReference type="PANTHER" id="PTHR35797:SF1">
    <property type="entry name" value="PROTEASE"/>
    <property type="match status" value="1"/>
</dbReference>
<gene>
    <name evidence="3" type="ORF">SAMN05192585_10228</name>
</gene>
<accession>A0A1G9UJU3</accession>
<feature type="transmembrane region" description="Helical" evidence="1">
    <location>
        <begin position="15"/>
        <end position="32"/>
    </location>
</feature>
<name>A0A1G9UJU3_9FIRM</name>
<evidence type="ECO:0000313" key="3">
    <source>
        <dbReference type="EMBL" id="SDM59815.1"/>
    </source>
</evidence>
<feature type="transmembrane region" description="Helical" evidence="1">
    <location>
        <begin position="235"/>
        <end position="257"/>
    </location>
</feature>
<evidence type="ECO:0000313" key="4">
    <source>
        <dbReference type="Proteomes" id="UP000199182"/>
    </source>
</evidence>
<dbReference type="RefSeq" id="WP_092637486.1">
    <property type="nucleotide sequence ID" value="NZ_FNID01000002.1"/>
</dbReference>
<protein>
    <submittedName>
        <fullName evidence="3">CAAX protease self-immunity</fullName>
    </submittedName>
</protein>
<feature type="domain" description="CAAX prenyl protease 2/Lysostaphin resistance protein A-like" evidence="2">
    <location>
        <begin position="126"/>
        <end position="219"/>
    </location>
</feature>
<feature type="transmembrane region" description="Helical" evidence="1">
    <location>
        <begin position="150"/>
        <end position="168"/>
    </location>
</feature>
<sequence length="267" mass="30021">MILSHNNKKSNLKQIAVYLLLVFVLPLFFVLLKMYTPLGRSDALTLILFGLEAAAPSLAAILTVLYFEASHGLGQFLKERYVYHFNFNMVLLSLFLPVVIIGAAKLFSWLFFHIPPTLGVLTFKKILIVCWALIAEELGWRGFFQDKLGIYLNELVMPIILGIIWAVWHYHYFISGTMSAPLILFTLGCIADSYIYFAVTKAANGNIVPASVLHFSENLCCNLFSINPEYNNGSIIPYLLYVTGSLIAAAITIFITIKRKEKNKALL</sequence>
<feature type="transmembrane region" description="Helical" evidence="1">
    <location>
        <begin position="44"/>
        <end position="67"/>
    </location>
</feature>
<dbReference type="GO" id="GO:0006508">
    <property type="term" value="P:proteolysis"/>
    <property type="evidence" value="ECO:0007669"/>
    <property type="project" value="UniProtKB-KW"/>
</dbReference>